<gene>
    <name evidence="6" type="ORF">ECE50_012565</name>
</gene>
<comment type="caution">
    <text evidence="6">The sequence shown here is derived from an EMBL/GenBank/DDBJ whole genome shotgun (WGS) entry which is preliminary data.</text>
</comment>
<dbReference type="PANTHER" id="PTHR46577">
    <property type="entry name" value="HTH-TYPE TRANSCRIPTIONAL REGULATORY PROTEIN GABR"/>
    <property type="match status" value="1"/>
</dbReference>
<sequence length="473" mass="52165">MNTFQYISIAGKLERLINNNTYPVGDKLPSLRTVHEQYQVSIGTALKAFTLLADKGLIAGREKSGYVVLRKSVAQHPLPQGVSTVSGIREITVSKTLRKATFPAPGNTAFISFFGATPDTSLLPFNAIRRSLQQASRDLTGMHLQYETAAGHPLLRQEIARRSFRWNSQLSADDIIITNGALEAIHLCLRAVTQAGDTVVVATPSYFGVLQGLEQLKLNIIELPCDSAAGIDTAQLAHICSKFSVAACILISNFNNPNGVQLQEDKKEAIARFANRQKIPVIDDDIYGDLHFDIQRPTNIKSYDTNGWVMLCSSFSKTVAPGYRIGWCAPGRFTEQVSKLKAVTNIATTSIVQLSMLELLSTGAYDRHLRKLRVTLHKLVLLTTQAIATHFPAGTRISRPQGGLVLWVELPAGINAFRLQQEALAKHIDIAPGPLFSNSGDYRNYIRISCNHAWNRRVQQALKELGRIAHELM</sequence>
<keyword evidence="3" id="KW-0805">Transcription regulation</keyword>
<dbReference type="InterPro" id="IPR015421">
    <property type="entry name" value="PyrdxlP-dep_Trfase_major"/>
</dbReference>
<dbReference type="Pfam" id="PF00392">
    <property type="entry name" value="GntR"/>
    <property type="match status" value="1"/>
</dbReference>
<evidence type="ECO:0000256" key="4">
    <source>
        <dbReference type="ARBA" id="ARBA00023125"/>
    </source>
</evidence>
<organism evidence="6 7">
    <name type="scientific">Chitinophaga solisilvae</name>
    <dbReference type="NCBI Taxonomy" id="1233460"/>
    <lineage>
        <taxon>Bacteria</taxon>
        <taxon>Pseudomonadati</taxon>
        <taxon>Bacteroidota</taxon>
        <taxon>Chitinophagia</taxon>
        <taxon>Chitinophagales</taxon>
        <taxon>Chitinophagaceae</taxon>
        <taxon>Chitinophaga</taxon>
    </lineage>
</organism>
<dbReference type="InterPro" id="IPR000524">
    <property type="entry name" value="Tscrpt_reg_HTH_GntR"/>
</dbReference>
<dbReference type="GO" id="GO:0008483">
    <property type="term" value="F:transaminase activity"/>
    <property type="evidence" value="ECO:0007669"/>
    <property type="project" value="UniProtKB-KW"/>
</dbReference>
<keyword evidence="5" id="KW-0804">Transcription</keyword>
<dbReference type="InterPro" id="IPR004839">
    <property type="entry name" value="Aminotransferase_I/II_large"/>
</dbReference>
<dbReference type="GO" id="GO:0003677">
    <property type="term" value="F:DNA binding"/>
    <property type="evidence" value="ECO:0007669"/>
    <property type="project" value="UniProtKB-KW"/>
</dbReference>
<dbReference type="SMART" id="SM00345">
    <property type="entry name" value="HTH_GNTR"/>
    <property type="match status" value="1"/>
</dbReference>
<evidence type="ECO:0000313" key="7">
    <source>
        <dbReference type="Proteomes" id="UP000281028"/>
    </source>
</evidence>
<keyword evidence="6" id="KW-0032">Aminotransferase</keyword>
<dbReference type="GO" id="GO:0003700">
    <property type="term" value="F:DNA-binding transcription factor activity"/>
    <property type="evidence" value="ECO:0007669"/>
    <property type="project" value="InterPro"/>
</dbReference>
<evidence type="ECO:0000256" key="1">
    <source>
        <dbReference type="ARBA" id="ARBA00005384"/>
    </source>
</evidence>
<evidence type="ECO:0000256" key="5">
    <source>
        <dbReference type="ARBA" id="ARBA00023163"/>
    </source>
</evidence>
<name>A0A433WLP2_9BACT</name>
<evidence type="ECO:0000256" key="2">
    <source>
        <dbReference type="ARBA" id="ARBA00022898"/>
    </source>
</evidence>
<accession>A0A433WLP2</accession>
<keyword evidence="7" id="KW-1185">Reference proteome</keyword>
<dbReference type="PROSITE" id="PS50949">
    <property type="entry name" value="HTH_GNTR"/>
    <property type="match status" value="1"/>
</dbReference>
<dbReference type="SUPFAM" id="SSF46785">
    <property type="entry name" value="Winged helix' DNA-binding domain"/>
    <property type="match status" value="1"/>
</dbReference>
<dbReference type="Gene3D" id="3.40.640.10">
    <property type="entry name" value="Type I PLP-dependent aspartate aminotransferase-like (Major domain)"/>
    <property type="match status" value="1"/>
</dbReference>
<keyword evidence="2" id="KW-0663">Pyridoxal phosphate</keyword>
<dbReference type="InterPro" id="IPR036388">
    <property type="entry name" value="WH-like_DNA-bd_sf"/>
</dbReference>
<protein>
    <submittedName>
        <fullName evidence="6">PLP-dependent aminotransferase family protein</fullName>
    </submittedName>
</protein>
<dbReference type="InterPro" id="IPR036390">
    <property type="entry name" value="WH_DNA-bd_sf"/>
</dbReference>
<proteinExistence type="inferred from homology"/>
<dbReference type="OrthoDB" id="9802328at2"/>
<keyword evidence="6" id="KW-0808">Transferase</keyword>
<dbReference type="CDD" id="cd00609">
    <property type="entry name" value="AAT_like"/>
    <property type="match status" value="1"/>
</dbReference>
<dbReference type="InterPro" id="IPR015424">
    <property type="entry name" value="PyrdxlP-dep_Trfase"/>
</dbReference>
<dbReference type="GO" id="GO:0030170">
    <property type="term" value="F:pyridoxal phosphate binding"/>
    <property type="evidence" value="ECO:0007669"/>
    <property type="project" value="InterPro"/>
</dbReference>
<dbReference type="SUPFAM" id="SSF53383">
    <property type="entry name" value="PLP-dependent transferases"/>
    <property type="match status" value="1"/>
</dbReference>
<dbReference type="Gene3D" id="3.90.1150.10">
    <property type="entry name" value="Aspartate Aminotransferase, domain 1"/>
    <property type="match status" value="1"/>
</dbReference>
<evidence type="ECO:0000256" key="3">
    <source>
        <dbReference type="ARBA" id="ARBA00023015"/>
    </source>
</evidence>
<dbReference type="Gene3D" id="1.10.10.10">
    <property type="entry name" value="Winged helix-like DNA-binding domain superfamily/Winged helix DNA-binding domain"/>
    <property type="match status" value="1"/>
</dbReference>
<dbReference type="EMBL" id="RIAR02000001">
    <property type="protein sequence ID" value="NSL87672.1"/>
    <property type="molecule type" value="Genomic_DNA"/>
</dbReference>
<dbReference type="PANTHER" id="PTHR46577:SF2">
    <property type="entry name" value="TRANSCRIPTIONAL REGULATORY PROTEIN"/>
    <property type="match status" value="1"/>
</dbReference>
<evidence type="ECO:0000313" key="6">
    <source>
        <dbReference type="EMBL" id="NSL87672.1"/>
    </source>
</evidence>
<dbReference type="AlphaFoldDB" id="A0A433WLP2"/>
<dbReference type="InterPro" id="IPR051446">
    <property type="entry name" value="HTH_trans_reg/aminotransferase"/>
</dbReference>
<dbReference type="CDD" id="cd07377">
    <property type="entry name" value="WHTH_GntR"/>
    <property type="match status" value="1"/>
</dbReference>
<dbReference type="InterPro" id="IPR015422">
    <property type="entry name" value="PyrdxlP-dep_Trfase_small"/>
</dbReference>
<dbReference type="Pfam" id="PF00155">
    <property type="entry name" value="Aminotran_1_2"/>
    <property type="match status" value="1"/>
</dbReference>
<comment type="similarity">
    <text evidence="1">In the C-terminal section; belongs to the class-I pyridoxal-phosphate-dependent aminotransferase family.</text>
</comment>
<dbReference type="Proteomes" id="UP000281028">
    <property type="component" value="Unassembled WGS sequence"/>
</dbReference>
<keyword evidence="4" id="KW-0238">DNA-binding</keyword>
<reference evidence="6" key="1">
    <citation type="submission" date="2020-05" db="EMBL/GenBank/DDBJ databases">
        <title>Chitinophaga laudate sp. nov., isolated from a tropical peat swamp.</title>
        <authorList>
            <person name="Goh C.B.S."/>
            <person name="Lee M.S."/>
            <person name="Parimannan S."/>
            <person name="Pasbakhsh P."/>
            <person name="Yule C.M."/>
            <person name="Rajandas H."/>
            <person name="Loke S."/>
            <person name="Croft L."/>
            <person name="Tan J.B.L."/>
        </authorList>
    </citation>
    <scope>NUCLEOTIDE SEQUENCE</scope>
    <source>
        <strain evidence="6">Mgbs1</strain>
    </source>
</reference>